<dbReference type="SUPFAM" id="SSF52540">
    <property type="entry name" value="P-loop containing nucleoside triphosphate hydrolases"/>
    <property type="match status" value="1"/>
</dbReference>
<dbReference type="EnsemblProtists" id="EOD39824">
    <property type="protein sequence ID" value="EOD39824"/>
    <property type="gene ID" value="EMIHUDRAFT_454399"/>
</dbReference>
<dbReference type="KEGG" id="ehx:EMIHUDRAFT_454399"/>
<sequence length="312" mass="33706">MSDAVTRLLVETGLRAKMASPPTRFLVSLDAYITPPGCLDSGRRDGSVRLVVFKRARTGSTWLRKELQSVPGVQLEFEPFTDGRPAQHCPPAFFTAALTMATHRRLRCVAARDRERSCYWRRHCNASLLPPWRGRERPLVAGVVLNPAYAPGADWDAIARGATIGGPPLRTVWLCRTNLIKMAMSDLRRLAKRRLRAATASGPPLDSPAASSSLDSSSLLNGTVAPAALLAKAAEALSRQTVLHGPWASLGAGGRPSGMVLLYEDLQRQRLLALRSVLTYLGVASEPGPARELERQAALEARAAEDAATATN</sequence>
<evidence type="ECO:0000313" key="2">
    <source>
        <dbReference type="Proteomes" id="UP000013827"/>
    </source>
</evidence>
<dbReference type="InterPro" id="IPR027417">
    <property type="entry name" value="P-loop_NTPase"/>
</dbReference>
<dbReference type="PaxDb" id="2903-EOD39824"/>
<organism evidence="1 2">
    <name type="scientific">Emiliania huxleyi (strain CCMP1516)</name>
    <dbReference type="NCBI Taxonomy" id="280463"/>
    <lineage>
        <taxon>Eukaryota</taxon>
        <taxon>Haptista</taxon>
        <taxon>Haptophyta</taxon>
        <taxon>Prymnesiophyceae</taxon>
        <taxon>Isochrysidales</taxon>
        <taxon>Noelaerhabdaceae</taxon>
        <taxon>Emiliania</taxon>
    </lineage>
</organism>
<reference evidence="2" key="1">
    <citation type="journal article" date="2013" name="Nature">
        <title>Pan genome of the phytoplankton Emiliania underpins its global distribution.</title>
        <authorList>
            <person name="Read B.A."/>
            <person name="Kegel J."/>
            <person name="Klute M.J."/>
            <person name="Kuo A."/>
            <person name="Lefebvre S.C."/>
            <person name="Maumus F."/>
            <person name="Mayer C."/>
            <person name="Miller J."/>
            <person name="Monier A."/>
            <person name="Salamov A."/>
            <person name="Young J."/>
            <person name="Aguilar M."/>
            <person name="Claverie J.M."/>
            <person name="Frickenhaus S."/>
            <person name="Gonzalez K."/>
            <person name="Herman E.K."/>
            <person name="Lin Y.C."/>
            <person name="Napier J."/>
            <person name="Ogata H."/>
            <person name="Sarno A.F."/>
            <person name="Shmutz J."/>
            <person name="Schroeder D."/>
            <person name="de Vargas C."/>
            <person name="Verret F."/>
            <person name="von Dassow P."/>
            <person name="Valentin K."/>
            <person name="Van de Peer Y."/>
            <person name="Wheeler G."/>
            <person name="Dacks J.B."/>
            <person name="Delwiche C.F."/>
            <person name="Dyhrman S.T."/>
            <person name="Glockner G."/>
            <person name="John U."/>
            <person name="Richards T."/>
            <person name="Worden A.Z."/>
            <person name="Zhang X."/>
            <person name="Grigoriev I.V."/>
            <person name="Allen A.E."/>
            <person name="Bidle K."/>
            <person name="Borodovsky M."/>
            <person name="Bowler C."/>
            <person name="Brownlee C."/>
            <person name="Cock J.M."/>
            <person name="Elias M."/>
            <person name="Gladyshev V.N."/>
            <person name="Groth M."/>
            <person name="Guda C."/>
            <person name="Hadaegh A."/>
            <person name="Iglesias-Rodriguez M.D."/>
            <person name="Jenkins J."/>
            <person name="Jones B.M."/>
            <person name="Lawson T."/>
            <person name="Leese F."/>
            <person name="Lindquist E."/>
            <person name="Lobanov A."/>
            <person name="Lomsadze A."/>
            <person name="Malik S.B."/>
            <person name="Marsh M.E."/>
            <person name="Mackinder L."/>
            <person name="Mock T."/>
            <person name="Mueller-Roeber B."/>
            <person name="Pagarete A."/>
            <person name="Parker M."/>
            <person name="Probert I."/>
            <person name="Quesneville H."/>
            <person name="Raines C."/>
            <person name="Rensing S.A."/>
            <person name="Riano-Pachon D.M."/>
            <person name="Richier S."/>
            <person name="Rokitta S."/>
            <person name="Shiraiwa Y."/>
            <person name="Soanes D.M."/>
            <person name="van der Giezen M."/>
            <person name="Wahlund T.M."/>
            <person name="Williams B."/>
            <person name="Wilson W."/>
            <person name="Wolfe G."/>
            <person name="Wurch L.L."/>
        </authorList>
    </citation>
    <scope>NUCLEOTIDE SEQUENCE</scope>
</reference>
<evidence type="ECO:0008006" key="3">
    <source>
        <dbReference type="Google" id="ProtNLM"/>
    </source>
</evidence>
<dbReference type="Proteomes" id="UP000013827">
    <property type="component" value="Unassembled WGS sequence"/>
</dbReference>
<keyword evidence="2" id="KW-1185">Reference proteome</keyword>
<dbReference type="RefSeq" id="XP_005792253.1">
    <property type="nucleotide sequence ID" value="XM_005792196.1"/>
</dbReference>
<dbReference type="AlphaFoldDB" id="A0A0D3KVN9"/>
<protein>
    <recommendedName>
        <fullName evidence="3">Sulfotransferase domain-containing protein</fullName>
    </recommendedName>
</protein>
<reference evidence="1" key="2">
    <citation type="submission" date="2024-10" db="UniProtKB">
        <authorList>
            <consortium name="EnsemblProtists"/>
        </authorList>
    </citation>
    <scope>IDENTIFICATION</scope>
</reference>
<evidence type="ECO:0000313" key="1">
    <source>
        <dbReference type="EnsemblProtists" id="EOD39824"/>
    </source>
</evidence>
<dbReference type="HOGENOM" id="CLU_999625_0_0_1"/>
<dbReference type="Gene3D" id="3.40.50.300">
    <property type="entry name" value="P-loop containing nucleotide triphosphate hydrolases"/>
    <property type="match status" value="1"/>
</dbReference>
<proteinExistence type="predicted"/>
<name>A0A0D3KVN9_EMIH1</name>
<dbReference type="GeneID" id="17285095"/>
<accession>A0A0D3KVN9</accession>